<dbReference type="Gene3D" id="3.30.70.100">
    <property type="match status" value="1"/>
</dbReference>
<evidence type="ECO:0000259" key="2">
    <source>
        <dbReference type="Pfam" id="PF07110"/>
    </source>
</evidence>
<name>A0A6A6GRU4_VIRVR</name>
<feature type="domain" description="EthD" evidence="2">
    <location>
        <begin position="12"/>
        <end position="58"/>
    </location>
</feature>
<proteinExistence type="inferred from homology"/>
<dbReference type="Proteomes" id="UP000800092">
    <property type="component" value="Unassembled WGS sequence"/>
</dbReference>
<sequence length="65" mass="7500">MGFNIVAFVKRKPGMSPEAFKDYYENVHIPTILSMAGDVCFQIHRRQYLTLNETKKPVVLLGDRD</sequence>
<reference evidence="3" key="1">
    <citation type="journal article" date="2020" name="Stud. Mycol.">
        <title>101 Dothideomycetes genomes: a test case for predicting lifestyles and emergence of pathogens.</title>
        <authorList>
            <person name="Haridas S."/>
            <person name="Albert R."/>
            <person name="Binder M."/>
            <person name="Bloem J."/>
            <person name="Labutti K."/>
            <person name="Salamov A."/>
            <person name="Andreopoulos B."/>
            <person name="Baker S."/>
            <person name="Barry K."/>
            <person name="Bills G."/>
            <person name="Bluhm B."/>
            <person name="Cannon C."/>
            <person name="Castanera R."/>
            <person name="Culley D."/>
            <person name="Daum C."/>
            <person name="Ezra D."/>
            <person name="Gonzalez J."/>
            <person name="Henrissat B."/>
            <person name="Kuo A."/>
            <person name="Liang C."/>
            <person name="Lipzen A."/>
            <person name="Lutzoni F."/>
            <person name="Magnuson J."/>
            <person name="Mondo S."/>
            <person name="Nolan M."/>
            <person name="Ohm R."/>
            <person name="Pangilinan J."/>
            <person name="Park H.-J."/>
            <person name="Ramirez L."/>
            <person name="Alfaro M."/>
            <person name="Sun H."/>
            <person name="Tritt A."/>
            <person name="Yoshinaga Y."/>
            <person name="Zwiers L.-H."/>
            <person name="Turgeon B."/>
            <person name="Goodwin S."/>
            <person name="Spatafora J."/>
            <person name="Crous P."/>
            <person name="Grigoriev I."/>
        </authorList>
    </citation>
    <scope>NUCLEOTIDE SEQUENCE</scope>
    <source>
        <strain evidence="3">Tuck. ex Michener</strain>
    </source>
</reference>
<feature type="non-terminal residue" evidence="3">
    <location>
        <position position="65"/>
    </location>
</feature>
<evidence type="ECO:0000313" key="3">
    <source>
        <dbReference type="EMBL" id="KAF2228401.1"/>
    </source>
</evidence>
<dbReference type="Pfam" id="PF07110">
    <property type="entry name" value="EthD"/>
    <property type="match status" value="1"/>
</dbReference>
<dbReference type="GO" id="GO:0016491">
    <property type="term" value="F:oxidoreductase activity"/>
    <property type="evidence" value="ECO:0007669"/>
    <property type="project" value="InterPro"/>
</dbReference>
<dbReference type="OrthoDB" id="2519291at2759"/>
<dbReference type="EMBL" id="ML991994">
    <property type="protein sequence ID" value="KAF2228401.1"/>
    <property type="molecule type" value="Genomic_DNA"/>
</dbReference>
<evidence type="ECO:0000313" key="4">
    <source>
        <dbReference type="Proteomes" id="UP000800092"/>
    </source>
</evidence>
<dbReference type="SUPFAM" id="SSF54909">
    <property type="entry name" value="Dimeric alpha+beta barrel"/>
    <property type="match status" value="1"/>
</dbReference>
<comment type="similarity">
    <text evidence="1">Belongs to the tpcK family.</text>
</comment>
<dbReference type="AlphaFoldDB" id="A0A6A6GRU4"/>
<protein>
    <recommendedName>
        <fullName evidence="2">EthD domain-containing protein</fullName>
    </recommendedName>
</protein>
<dbReference type="InterPro" id="IPR011008">
    <property type="entry name" value="Dimeric_a/b-barrel"/>
</dbReference>
<organism evidence="3 4">
    <name type="scientific">Viridothelium virens</name>
    <name type="common">Speckled blister lichen</name>
    <name type="synonym">Trypethelium virens</name>
    <dbReference type="NCBI Taxonomy" id="1048519"/>
    <lineage>
        <taxon>Eukaryota</taxon>
        <taxon>Fungi</taxon>
        <taxon>Dikarya</taxon>
        <taxon>Ascomycota</taxon>
        <taxon>Pezizomycotina</taxon>
        <taxon>Dothideomycetes</taxon>
        <taxon>Dothideomycetes incertae sedis</taxon>
        <taxon>Trypetheliales</taxon>
        <taxon>Trypetheliaceae</taxon>
        <taxon>Viridothelium</taxon>
    </lineage>
</organism>
<evidence type="ECO:0000256" key="1">
    <source>
        <dbReference type="ARBA" id="ARBA00005986"/>
    </source>
</evidence>
<keyword evidence="4" id="KW-1185">Reference proteome</keyword>
<accession>A0A6A6GRU4</accession>
<gene>
    <name evidence="3" type="ORF">EV356DRAFT_500655</name>
</gene>
<dbReference type="InterPro" id="IPR009799">
    <property type="entry name" value="EthD_dom"/>
</dbReference>